<reference evidence="1" key="1">
    <citation type="journal article" date="2014" name="Front. Microbiol.">
        <title>High frequency of phylogenetically diverse reductive dehalogenase-homologous genes in deep subseafloor sedimentary metagenomes.</title>
        <authorList>
            <person name="Kawai M."/>
            <person name="Futagami T."/>
            <person name="Toyoda A."/>
            <person name="Takaki Y."/>
            <person name="Nishi S."/>
            <person name="Hori S."/>
            <person name="Arai W."/>
            <person name="Tsubouchi T."/>
            <person name="Morono Y."/>
            <person name="Uchiyama I."/>
            <person name="Ito T."/>
            <person name="Fujiyama A."/>
            <person name="Inagaki F."/>
            <person name="Takami H."/>
        </authorList>
    </citation>
    <scope>NUCLEOTIDE SEQUENCE</scope>
    <source>
        <strain evidence="1">Expedition CK06-06</strain>
    </source>
</reference>
<comment type="caution">
    <text evidence="1">The sequence shown here is derived from an EMBL/GenBank/DDBJ whole genome shotgun (WGS) entry which is preliminary data.</text>
</comment>
<protein>
    <submittedName>
        <fullName evidence="1">Uncharacterized protein</fullName>
    </submittedName>
</protein>
<dbReference type="EMBL" id="BARS01031652">
    <property type="protein sequence ID" value="GAG20569.1"/>
    <property type="molecule type" value="Genomic_DNA"/>
</dbReference>
<name>X0VQD0_9ZZZZ</name>
<proteinExistence type="predicted"/>
<sequence length="56" mass="6735">LDLFAIYYEWRWAGSVKCGNYVRLNQGDPIDDEKIISDIFDIIKMEKMQIFFKDNK</sequence>
<accession>X0VQD0</accession>
<gene>
    <name evidence="1" type="ORF">S01H1_49230</name>
</gene>
<feature type="non-terminal residue" evidence="1">
    <location>
        <position position="1"/>
    </location>
</feature>
<dbReference type="AlphaFoldDB" id="X0VQD0"/>
<evidence type="ECO:0000313" key="1">
    <source>
        <dbReference type="EMBL" id="GAG20569.1"/>
    </source>
</evidence>
<organism evidence="1">
    <name type="scientific">marine sediment metagenome</name>
    <dbReference type="NCBI Taxonomy" id="412755"/>
    <lineage>
        <taxon>unclassified sequences</taxon>
        <taxon>metagenomes</taxon>
        <taxon>ecological metagenomes</taxon>
    </lineage>
</organism>